<dbReference type="UniPathway" id="UPA00002">
    <property type="reaction ID" value="UER00468"/>
</dbReference>
<dbReference type="InterPro" id="IPR002915">
    <property type="entry name" value="DeoC/FbaB/LacD_aldolase"/>
</dbReference>
<proteinExistence type="inferred from homology"/>
<comment type="subcellular location">
    <subcellularLocation>
        <location evidence="7">Cytoplasm</location>
    </subcellularLocation>
</comment>
<comment type="similarity">
    <text evidence="1 7">Belongs to the DeoC/FbaB aldolase family. DeoC type 1 subfamily.</text>
</comment>
<sequence length="221" mass="24319">MDKKLIFEKVDHTLLTQTATWEEIKEICDDAISYGTASVCIPASYVKRVKEYMKDRMAVCTVIGFPNGYSTTAVKEFETKDAINNGADEIDMVINLGDLKNGQYDMIEEEIRTLKAACGNHILKVIIETCLLTKEEIIKMCEVVTNAGADYIKTSTGFSKSGATFEDVELFAKHIGEGVKIKAAGGITSFEDAEKFIELGASRLGTSRIVKLAKNEESTGY</sequence>
<keyword evidence="3 7" id="KW-0456">Lyase</keyword>
<dbReference type="SMART" id="SM01133">
    <property type="entry name" value="DeoC"/>
    <property type="match status" value="1"/>
</dbReference>
<evidence type="ECO:0000256" key="2">
    <source>
        <dbReference type="ARBA" id="ARBA00022490"/>
    </source>
</evidence>
<feature type="active site" description="Proton donor/acceptor" evidence="7">
    <location>
        <position position="182"/>
    </location>
</feature>
<dbReference type="PIRSF" id="PIRSF001357">
    <property type="entry name" value="DeoC"/>
    <property type="match status" value="1"/>
</dbReference>
<evidence type="ECO:0000256" key="6">
    <source>
        <dbReference type="ARBA" id="ARBA00056337"/>
    </source>
</evidence>
<dbReference type="EC" id="4.1.2.4" evidence="7"/>
<dbReference type="Proteomes" id="UP000273083">
    <property type="component" value="Unassembled WGS sequence"/>
</dbReference>
<dbReference type="Gene3D" id="3.20.20.70">
    <property type="entry name" value="Aldolase class I"/>
    <property type="match status" value="1"/>
</dbReference>
<evidence type="ECO:0000313" key="8">
    <source>
        <dbReference type="EMBL" id="ROR31874.1"/>
    </source>
</evidence>
<dbReference type="OrthoDB" id="9778711at2"/>
<dbReference type="InterPro" id="IPR013785">
    <property type="entry name" value="Aldolase_TIM"/>
</dbReference>
<dbReference type="SUPFAM" id="SSF51569">
    <property type="entry name" value="Aldolase"/>
    <property type="match status" value="1"/>
</dbReference>
<keyword evidence="2 7" id="KW-0963">Cytoplasm</keyword>
<dbReference type="InterPro" id="IPR028581">
    <property type="entry name" value="DeoC_typeI"/>
</dbReference>
<evidence type="ECO:0000256" key="5">
    <source>
        <dbReference type="ARBA" id="ARBA00048791"/>
    </source>
</evidence>
<comment type="catalytic activity">
    <reaction evidence="5 7">
        <text>2-deoxy-D-ribose 5-phosphate = D-glyceraldehyde 3-phosphate + acetaldehyde</text>
        <dbReference type="Rhea" id="RHEA:12821"/>
        <dbReference type="ChEBI" id="CHEBI:15343"/>
        <dbReference type="ChEBI" id="CHEBI:59776"/>
        <dbReference type="ChEBI" id="CHEBI:62877"/>
        <dbReference type="EC" id="4.1.2.4"/>
    </reaction>
</comment>
<evidence type="ECO:0000256" key="3">
    <source>
        <dbReference type="ARBA" id="ARBA00023239"/>
    </source>
</evidence>
<dbReference type="PANTHER" id="PTHR10889:SF1">
    <property type="entry name" value="DEOXYRIBOSE-PHOSPHATE ALDOLASE"/>
    <property type="match status" value="1"/>
</dbReference>
<comment type="pathway">
    <text evidence="7">Carbohydrate degradation; 2-deoxy-D-ribose 1-phosphate degradation; D-glyceraldehyde 3-phosphate and acetaldehyde from 2-deoxy-alpha-D-ribose 1-phosphate: step 2/2.</text>
</comment>
<dbReference type="NCBIfam" id="TIGR00126">
    <property type="entry name" value="deoC"/>
    <property type="match status" value="1"/>
</dbReference>
<evidence type="ECO:0000256" key="7">
    <source>
        <dbReference type="HAMAP-Rule" id="MF_00114"/>
    </source>
</evidence>
<dbReference type="GO" id="GO:0009264">
    <property type="term" value="P:deoxyribonucleotide catabolic process"/>
    <property type="evidence" value="ECO:0007669"/>
    <property type="project" value="UniProtKB-UniRule"/>
</dbReference>
<gene>
    <name evidence="7" type="primary">deoC</name>
    <name evidence="8" type="ORF">EDD66_101494</name>
</gene>
<dbReference type="CDD" id="cd00959">
    <property type="entry name" value="DeoC"/>
    <property type="match status" value="1"/>
</dbReference>
<evidence type="ECO:0000256" key="4">
    <source>
        <dbReference type="ARBA" id="ARBA00023270"/>
    </source>
</evidence>
<comment type="caution">
    <text evidence="8">The sequence shown here is derived from an EMBL/GenBank/DDBJ whole genome shotgun (WGS) entry which is preliminary data.</text>
</comment>
<dbReference type="GO" id="GO:0005737">
    <property type="term" value="C:cytoplasm"/>
    <property type="evidence" value="ECO:0007669"/>
    <property type="project" value="UniProtKB-SubCell"/>
</dbReference>
<keyword evidence="4 7" id="KW-0704">Schiff base</keyword>
<feature type="active site" description="Proton donor/acceptor" evidence="7">
    <location>
        <position position="91"/>
    </location>
</feature>
<keyword evidence="9" id="KW-1185">Reference proteome</keyword>
<organism evidence="8 9">
    <name type="scientific">Mobilisporobacter senegalensis</name>
    <dbReference type="NCBI Taxonomy" id="1329262"/>
    <lineage>
        <taxon>Bacteria</taxon>
        <taxon>Bacillati</taxon>
        <taxon>Bacillota</taxon>
        <taxon>Clostridia</taxon>
        <taxon>Lachnospirales</taxon>
        <taxon>Lachnospiraceae</taxon>
        <taxon>Mobilisporobacter</taxon>
    </lineage>
</organism>
<dbReference type="EMBL" id="RJVG01000001">
    <property type="protein sequence ID" value="ROR31874.1"/>
    <property type="molecule type" value="Genomic_DNA"/>
</dbReference>
<dbReference type="GO" id="GO:0016052">
    <property type="term" value="P:carbohydrate catabolic process"/>
    <property type="evidence" value="ECO:0007669"/>
    <property type="project" value="TreeGrafter"/>
</dbReference>
<dbReference type="InterPro" id="IPR011343">
    <property type="entry name" value="DeoC"/>
</dbReference>
<dbReference type="Pfam" id="PF01791">
    <property type="entry name" value="DeoC"/>
    <property type="match status" value="1"/>
</dbReference>
<name>A0A3N1XZ50_9FIRM</name>
<feature type="active site" description="Schiff-base intermediate with acetaldehyde" evidence="7">
    <location>
        <position position="153"/>
    </location>
</feature>
<protein>
    <recommendedName>
        <fullName evidence="7">Deoxyribose-phosphate aldolase</fullName>
        <shortName evidence="7">DERA</shortName>
        <ecNumber evidence="7">4.1.2.4</ecNumber>
    </recommendedName>
    <alternativeName>
        <fullName evidence="7">2-deoxy-D-ribose 5-phosphate aldolase</fullName>
    </alternativeName>
    <alternativeName>
        <fullName evidence="7">Phosphodeoxyriboaldolase</fullName>
        <shortName evidence="7">Deoxyriboaldolase</shortName>
    </alternativeName>
</protein>
<dbReference type="GO" id="GO:0006018">
    <property type="term" value="P:2-deoxyribose 1-phosphate catabolic process"/>
    <property type="evidence" value="ECO:0007669"/>
    <property type="project" value="UniProtKB-UniRule"/>
</dbReference>
<dbReference type="PANTHER" id="PTHR10889">
    <property type="entry name" value="DEOXYRIBOSE-PHOSPHATE ALDOLASE"/>
    <property type="match status" value="1"/>
</dbReference>
<evidence type="ECO:0000313" key="9">
    <source>
        <dbReference type="Proteomes" id="UP000273083"/>
    </source>
</evidence>
<dbReference type="HAMAP" id="MF_00114">
    <property type="entry name" value="DeoC_type1"/>
    <property type="match status" value="1"/>
</dbReference>
<reference evidence="8 9" key="1">
    <citation type="submission" date="2018-11" db="EMBL/GenBank/DDBJ databases">
        <title>Genomic Encyclopedia of Type Strains, Phase IV (KMG-IV): sequencing the most valuable type-strain genomes for metagenomic binning, comparative biology and taxonomic classification.</title>
        <authorList>
            <person name="Goeker M."/>
        </authorList>
    </citation>
    <scope>NUCLEOTIDE SEQUENCE [LARGE SCALE GENOMIC DNA]</scope>
    <source>
        <strain evidence="8 9">DSM 26537</strain>
    </source>
</reference>
<accession>A0A3N1XZ50</accession>
<dbReference type="RefSeq" id="WP_123607960.1">
    <property type="nucleotide sequence ID" value="NZ_RJVG01000001.1"/>
</dbReference>
<dbReference type="AlphaFoldDB" id="A0A3N1XZ50"/>
<comment type="function">
    <text evidence="6 7">Catalyzes a reversible aldol reaction between acetaldehyde and D-glyceraldehyde 3-phosphate to generate 2-deoxy-D-ribose 5-phosphate.</text>
</comment>
<dbReference type="GO" id="GO:0004139">
    <property type="term" value="F:deoxyribose-phosphate aldolase activity"/>
    <property type="evidence" value="ECO:0007669"/>
    <property type="project" value="UniProtKB-UniRule"/>
</dbReference>
<dbReference type="FunFam" id="3.20.20.70:FF:000044">
    <property type="entry name" value="Deoxyribose-phosphate aldolase"/>
    <property type="match status" value="1"/>
</dbReference>
<evidence type="ECO:0000256" key="1">
    <source>
        <dbReference type="ARBA" id="ARBA00010936"/>
    </source>
</evidence>